<dbReference type="Pfam" id="PF03403">
    <property type="entry name" value="PAF-AH_p_II"/>
    <property type="match status" value="1"/>
</dbReference>
<keyword evidence="3" id="KW-0443">Lipid metabolism</keyword>
<keyword evidence="4" id="KW-0732">Signal</keyword>
<evidence type="ECO:0000256" key="1">
    <source>
        <dbReference type="ARBA" id="ARBA00022801"/>
    </source>
</evidence>
<dbReference type="GO" id="GO:0016787">
    <property type="term" value="F:hydrolase activity"/>
    <property type="evidence" value="ECO:0007669"/>
    <property type="project" value="UniProtKB-KW"/>
</dbReference>
<evidence type="ECO:0000256" key="2">
    <source>
        <dbReference type="ARBA" id="ARBA00022963"/>
    </source>
</evidence>
<evidence type="ECO:0000256" key="3">
    <source>
        <dbReference type="ARBA" id="ARBA00023098"/>
    </source>
</evidence>
<dbReference type="PROSITE" id="PS51318">
    <property type="entry name" value="TAT"/>
    <property type="match status" value="1"/>
</dbReference>
<feature type="chain" id="PRO_5047117522" evidence="4">
    <location>
        <begin position="29"/>
        <end position="392"/>
    </location>
</feature>
<dbReference type="PANTHER" id="PTHR10272:SF0">
    <property type="entry name" value="PLATELET-ACTIVATING FACTOR ACETYLHYDROLASE"/>
    <property type="match status" value="1"/>
</dbReference>
<reference evidence="5" key="1">
    <citation type="submission" date="2022-10" db="EMBL/GenBank/DDBJ databases">
        <title>The complete genomes of actinobacterial strains from the NBC collection.</title>
        <authorList>
            <person name="Joergensen T.S."/>
            <person name="Alvarez Arevalo M."/>
            <person name="Sterndorff E.B."/>
            <person name="Faurdal D."/>
            <person name="Vuksanovic O."/>
            <person name="Mourched A.-S."/>
            <person name="Charusanti P."/>
            <person name="Shaw S."/>
            <person name="Blin K."/>
            <person name="Weber T."/>
        </authorList>
    </citation>
    <scope>NUCLEOTIDE SEQUENCE</scope>
    <source>
        <strain evidence="5">NBC_00222</strain>
    </source>
</reference>
<dbReference type="Gene3D" id="3.40.50.1820">
    <property type="entry name" value="alpha/beta hydrolase"/>
    <property type="match status" value="1"/>
</dbReference>
<keyword evidence="1 5" id="KW-0378">Hydrolase</keyword>
<dbReference type="PANTHER" id="PTHR10272">
    <property type="entry name" value="PLATELET-ACTIVATING FACTOR ACETYLHYDROLASE"/>
    <property type="match status" value="1"/>
</dbReference>
<sequence length="392" mass="41955">MIRRRSLLTFAGAGGAALTLPGAAAAHAVPTSSPAGPGPIDLPGPTVRRTVGTVSLRLVDQDRQDPFAPVPGPRELMVQLWYPATGTAGRARAAYATARVAAALDRTAFLDPGTLGRLRPTARVAAPPVPGALPLLLLGHGRKGGRSNCTALAEELAAHGYLVAALDHTYDAAAVEFPDGRVALSVLEDEPADWDAAERREIGVRAADLRFVATELTTGRTVRRHAGLPCAAPGRIGVLGHSMGGAAAAEAVRQDRRFAAGLDLDGGLFGSPVPDEGLDRPFLLFTALDDHDTWRRWREHQRGWGRHLRQRDSGHLSFTDLPHAAGPGHLAEHTPPEVYAQLFGTIAPERATELARTYVRVYFDRFLRGRPSPLLNAPSPRHPEISFVWSRG</sequence>
<dbReference type="InterPro" id="IPR029058">
    <property type="entry name" value="AB_hydrolase_fold"/>
</dbReference>
<proteinExistence type="predicted"/>
<gene>
    <name evidence="5" type="ORF">OHA16_04225</name>
</gene>
<dbReference type="SUPFAM" id="SSF53474">
    <property type="entry name" value="alpha/beta-Hydrolases"/>
    <property type="match status" value="1"/>
</dbReference>
<name>A0ABZ1TTH2_9ACTN</name>
<dbReference type="InterPro" id="IPR006311">
    <property type="entry name" value="TAT_signal"/>
</dbReference>
<protein>
    <submittedName>
        <fullName evidence="5">Alpha/beta hydrolase</fullName>
    </submittedName>
</protein>
<feature type="signal peptide" evidence="4">
    <location>
        <begin position="1"/>
        <end position="28"/>
    </location>
</feature>
<organism evidence="5 6">
    <name type="scientific">Kitasatospora purpeofusca</name>
    <dbReference type="NCBI Taxonomy" id="67352"/>
    <lineage>
        <taxon>Bacteria</taxon>
        <taxon>Bacillati</taxon>
        <taxon>Actinomycetota</taxon>
        <taxon>Actinomycetes</taxon>
        <taxon>Kitasatosporales</taxon>
        <taxon>Streptomycetaceae</taxon>
        <taxon>Kitasatospora</taxon>
    </lineage>
</organism>
<accession>A0ABZ1TTH2</accession>
<evidence type="ECO:0000313" key="5">
    <source>
        <dbReference type="EMBL" id="WUQ82258.1"/>
    </source>
</evidence>
<keyword evidence="6" id="KW-1185">Reference proteome</keyword>
<dbReference type="Proteomes" id="UP001432222">
    <property type="component" value="Chromosome"/>
</dbReference>
<evidence type="ECO:0000313" key="6">
    <source>
        <dbReference type="Proteomes" id="UP001432222"/>
    </source>
</evidence>
<dbReference type="RefSeq" id="WP_328953324.1">
    <property type="nucleotide sequence ID" value="NZ_CP108110.1"/>
</dbReference>
<dbReference type="EMBL" id="CP108110">
    <property type="protein sequence ID" value="WUQ82258.1"/>
    <property type="molecule type" value="Genomic_DNA"/>
</dbReference>
<evidence type="ECO:0000256" key="4">
    <source>
        <dbReference type="SAM" id="SignalP"/>
    </source>
</evidence>
<keyword evidence="2" id="KW-0442">Lipid degradation</keyword>